<accession>A0A4P6JI96</accession>
<reference evidence="2 3" key="1">
    <citation type="submission" date="2019-01" db="EMBL/GenBank/DDBJ databases">
        <title>Ktedonosporobacter rubrisoli SCAWS-G2.</title>
        <authorList>
            <person name="Huang Y."/>
            <person name="Yan B."/>
        </authorList>
    </citation>
    <scope>NUCLEOTIDE SEQUENCE [LARGE SCALE GENOMIC DNA]</scope>
    <source>
        <strain evidence="2 3">SCAWS-G2</strain>
    </source>
</reference>
<organism evidence="2 3">
    <name type="scientific">Ktedonosporobacter rubrisoli</name>
    <dbReference type="NCBI Taxonomy" id="2509675"/>
    <lineage>
        <taxon>Bacteria</taxon>
        <taxon>Bacillati</taxon>
        <taxon>Chloroflexota</taxon>
        <taxon>Ktedonobacteria</taxon>
        <taxon>Ktedonobacterales</taxon>
        <taxon>Ktedonosporobacteraceae</taxon>
        <taxon>Ktedonosporobacter</taxon>
    </lineage>
</organism>
<dbReference type="SMART" id="SM01260">
    <property type="entry name" value="LANC_like"/>
    <property type="match status" value="1"/>
</dbReference>
<dbReference type="AlphaFoldDB" id="A0A4P6JI96"/>
<gene>
    <name evidence="2" type="ORF">EPA93_00945</name>
</gene>
<evidence type="ECO:0008006" key="4">
    <source>
        <dbReference type="Google" id="ProtNLM"/>
    </source>
</evidence>
<dbReference type="PRINTS" id="PR01955">
    <property type="entry name" value="LANCFRANKIA"/>
</dbReference>
<evidence type="ECO:0000313" key="2">
    <source>
        <dbReference type="EMBL" id="QBD74632.1"/>
    </source>
</evidence>
<feature type="binding site" evidence="1">
    <location>
        <position position="382"/>
    </location>
    <ligand>
        <name>Zn(2+)</name>
        <dbReference type="ChEBI" id="CHEBI:29105"/>
    </ligand>
</feature>
<sequence length="470" mass="51709">MRSFMSMQPGKPPLLHYDASLAQRSASTSGWEILIDETLRRRALKAALFIAGRMREPLFVDALAKQTVPSISSKGRWTSASISGGLAGIALMYGYFARCFPGQGWDLTAQRYMKMIAEDTQQIGLTLMGAFSGTASMATVLESLSQGGRRYKKALSLTQQALFEQIKEHTWIRSPAEEGIDFADYDVLAGAAGLLASLVSTEKQTEPRLAAIETLLEYLVWLAEPDQRLGGERWYVPPHFATDAQRDLFPEGFFDCGLSHGVPGILAALSLAWLAGYRYPGLREAMDALAGWIVEHSIHDQWGISWPTRIPQQVACFKEAWSTLPPARTAWCYGGPGVARSLWLAGNALDNPALCHLAITAIESALRRPTRLRYIDAPMLCHGISGLLQICMHFAHEGESTLAREHVSLLLEDLLQGFQPDYAFGFRYLETNNLLIDWPGWLTGAAGIALVLLAVSTPIAPAWDRLLCIA</sequence>
<proteinExistence type="predicted"/>
<evidence type="ECO:0000313" key="3">
    <source>
        <dbReference type="Proteomes" id="UP000290365"/>
    </source>
</evidence>
<keyword evidence="1" id="KW-0862">Zinc</keyword>
<dbReference type="EMBL" id="CP035758">
    <property type="protein sequence ID" value="QBD74632.1"/>
    <property type="molecule type" value="Genomic_DNA"/>
</dbReference>
<dbReference type="GO" id="GO:0031179">
    <property type="term" value="P:peptide modification"/>
    <property type="evidence" value="ECO:0007669"/>
    <property type="project" value="InterPro"/>
</dbReference>
<feature type="binding site" evidence="1">
    <location>
        <position position="381"/>
    </location>
    <ligand>
        <name>Zn(2+)</name>
        <dbReference type="ChEBI" id="CHEBI:29105"/>
    </ligand>
</feature>
<dbReference type="InterPro" id="IPR007822">
    <property type="entry name" value="LANC-like"/>
</dbReference>
<dbReference type="KEGG" id="kbs:EPA93_00945"/>
<dbReference type="OrthoDB" id="6313827at2"/>
<dbReference type="InterPro" id="IPR033889">
    <property type="entry name" value="LanC"/>
</dbReference>
<dbReference type="SUPFAM" id="SSF158745">
    <property type="entry name" value="LanC-like"/>
    <property type="match status" value="1"/>
</dbReference>
<protein>
    <recommendedName>
        <fullName evidence="4">Lanthionine synthetase</fullName>
    </recommendedName>
</protein>
<dbReference type="Gene3D" id="1.50.10.20">
    <property type="match status" value="1"/>
</dbReference>
<dbReference type="Pfam" id="PF05147">
    <property type="entry name" value="LANC_like"/>
    <property type="match status" value="1"/>
</dbReference>
<name>A0A4P6JI96_KTERU</name>
<keyword evidence="1" id="KW-0479">Metal-binding</keyword>
<keyword evidence="3" id="KW-1185">Reference proteome</keyword>
<dbReference type="GO" id="GO:0046872">
    <property type="term" value="F:metal ion binding"/>
    <property type="evidence" value="ECO:0007669"/>
    <property type="project" value="UniProtKB-KW"/>
</dbReference>
<dbReference type="PRINTS" id="PR01950">
    <property type="entry name" value="LANCSUPER"/>
</dbReference>
<feature type="binding site" evidence="1">
    <location>
        <position position="332"/>
    </location>
    <ligand>
        <name>Zn(2+)</name>
        <dbReference type="ChEBI" id="CHEBI:29105"/>
    </ligand>
</feature>
<evidence type="ECO:0000256" key="1">
    <source>
        <dbReference type="PIRSR" id="PIRSR607822-1"/>
    </source>
</evidence>
<dbReference type="Proteomes" id="UP000290365">
    <property type="component" value="Chromosome"/>
</dbReference>
<dbReference type="CDD" id="cd04793">
    <property type="entry name" value="LanC"/>
    <property type="match status" value="1"/>
</dbReference>